<gene>
    <name evidence="2" type="ORF">BW47_04480</name>
</gene>
<feature type="transmembrane region" description="Helical" evidence="1">
    <location>
        <begin position="100"/>
        <end position="133"/>
    </location>
</feature>
<keyword evidence="1" id="KW-1133">Transmembrane helix</keyword>
<accession>A0ABN4V0Z9</accession>
<keyword evidence="1" id="KW-0472">Membrane</keyword>
<proteinExistence type="predicted"/>
<keyword evidence="3" id="KW-1185">Reference proteome</keyword>
<protein>
    <submittedName>
        <fullName evidence="2">Uncharacterized protein</fullName>
    </submittedName>
</protein>
<dbReference type="RefSeq" id="WP_041425982.1">
    <property type="nucleotide sequence ID" value="NZ_CP007389.1"/>
</dbReference>
<dbReference type="Proteomes" id="UP000185490">
    <property type="component" value="Chromosome"/>
</dbReference>
<feature type="transmembrane region" description="Helical" evidence="1">
    <location>
        <begin position="56"/>
        <end position="80"/>
    </location>
</feature>
<feature type="transmembrane region" description="Helical" evidence="1">
    <location>
        <begin position="5"/>
        <end position="21"/>
    </location>
</feature>
<dbReference type="EMBL" id="CP007389">
    <property type="protein sequence ID" value="APT74857.1"/>
    <property type="molecule type" value="Genomic_DNA"/>
</dbReference>
<organism evidence="2 3">
    <name type="scientific">Thermosipho melanesiensis</name>
    <dbReference type="NCBI Taxonomy" id="46541"/>
    <lineage>
        <taxon>Bacteria</taxon>
        <taxon>Thermotogati</taxon>
        <taxon>Thermotogota</taxon>
        <taxon>Thermotogae</taxon>
        <taxon>Thermotogales</taxon>
        <taxon>Fervidobacteriaceae</taxon>
        <taxon>Thermosipho</taxon>
    </lineage>
</organism>
<feature type="transmembrane region" description="Helical" evidence="1">
    <location>
        <begin position="27"/>
        <end position="44"/>
    </location>
</feature>
<evidence type="ECO:0000313" key="2">
    <source>
        <dbReference type="EMBL" id="APT74857.1"/>
    </source>
</evidence>
<keyword evidence="1" id="KW-0812">Transmembrane</keyword>
<sequence length="143" mass="17139">MRKEIYLFLIFLILFFSLTYLEFKEVNVGGIVFVSTLFLLYLNFRLNKNLFFRNFLLFFVIIIFIPIVIFFKFKTIYIFFPLLFIGNVSITEKKQKNILLILSFIILLEMLLLGIPYSFSISYFFVCLLPLFLSKKKNEMQSN</sequence>
<name>A0ABN4V0Z9_9BACT</name>
<evidence type="ECO:0000313" key="3">
    <source>
        <dbReference type="Proteomes" id="UP000185490"/>
    </source>
</evidence>
<reference evidence="2 3" key="1">
    <citation type="submission" date="2014-02" db="EMBL/GenBank/DDBJ databases">
        <title>Diversity of Thermotogales isolates from hydrothermal vents.</title>
        <authorList>
            <person name="Haverkamp T.H.A."/>
            <person name="Lossouarn J."/>
            <person name="Geslin C."/>
            <person name="Nesbo C.L."/>
        </authorList>
    </citation>
    <scope>NUCLEOTIDE SEQUENCE [LARGE SCALE GENOMIC DNA]</scope>
    <source>
        <strain evidence="2 3">431</strain>
    </source>
</reference>
<evidence type="ECO:0000256" key="1">
    <source>
        <dbReference type="SAM" id="Phobius"/>
    </source>
</evidence>